<dbReference type="GO" id="GO:0004590">
    <property type="term" value="F:orotidine-5'-phosphate decarboxylase activity"/>
    <property type="evidence" value="ECO:0007669"/>
    <property type="project" value="TreeGrafter"/>
</dbReference>
<dbReference type="AlphaFoldDB" id="A0A7J7KDZ8"/>
<evidence type="ECO:0000256" key="2">
    <source>
        <dbReference type="ARBA" id="ARBA00022975"/>
    </source>
</evidence>
<dbReference type="GO" id="GO:0006222">
    <property type="term" value="P:UMP biosynthetic process"/>
    <property type="evidence" value="ECO:0007669"/>
    <property type="project" value="TreeGrafter"/>
</dbReference>
<reference evidence="3" key="1">
    <citation type="submission" date="2020-06" db="EMBL/GenBank/DDBJ databases">
        <title>Draft genome of Bugula neritina, a colonial animal packing powerful symbionts and potential medicines.</title>
        <authorList>
            <person name="Rayko M."/>
        </authorList>
    </citation>
    <scope>NUCLEOTIDE SEQUENCE [LARGE SCALE GENOMIC DNA]</scope>
    <source>
        <strain evidence="3">Kwan_BN1</strain>
    </source>
</reference>
<gene>
    <name evidence="3" type="ORF">EB796_005608</name>
</gene>
<evidence type="ECO:0000256" key="1">
    <source>
        <dbReference type="ARBA" id="ARBA00004725"/>
    </source>
</evidence>
<dbReference type="Gene3D" id="3.40.50.2020">
    <property type="match status" value="1"/>
</dbReference>
<name>A0A7J7KDZ8_BUGNE</name>
<keyword evidence="4" id="KW-1185">Reference proteome</keyword>
<dbReference type="InterPro" id="IPR029057">
    <property type="entry name" value="PRTase-like"/>
</dbReference>
<dbReference type="OrthoDB" id="10263753at2759"/>
<keyword evidence="2" id="KW-0665">Pyrimidine biosynthesis</keyword>
<dbReference type="GO" id="GO:0019856">
    <property type="term" value="P:pyrimidine nucleobase biosynthetic process"/>
    <property type="evidence" value="ECO:0007669"/>
    <property type="project" value="TreeGrafter"/>
</dbReference>
<dbReference type="PANTHER" id="PTHR19278:SF9">
    <property type="entry name" value="URIDINE 5'-MONOPHOSPHATE SYNTHASE"/>
    <property type="match status" value="1"/>
</dbReference>
<evidence type="ECO:0000313" key="3">
    <source>
        <dbReference type="EMBL" id="KAF6036081.1"/>
    </source>
</evidence>
<dbReference type="GO" id="GO:0004588">
    <property type="term" value="F:orotate phosphoribosyltransferase activity"/>
    <property type="evidence" value="ECO:0007669"/>
    <property type="project" value="TreeGrafter"/>
</dbReference>
<dbReference type="SUPFAM" id="SSF53271">
    <property type="entry name" value="PRTase-like"/>
    <property type="match status" value="1"/>
</dbReference>
<organism evidence="3 4">
    <name type="scientific">Bugula neritina</name>
    <name type="common">Brown bryozoan</name>
    <name type="synonym">Sertularia neritina</name>
    <dbReference type="NCBI Taxonomy" id="10212"/>
    <lineage>
        <taxon>Eukaryota</taxon>
        <taxon>Metazoa</taxon>
        <taxon>Spiralia</taxon>
        <taxon>Lophotrochozoa</taxon>
        <taxon>Bryozoa</taxon>
        <taxon>Gymnolaemata</taxon>
        <taxon>Cheilostomatida</taxon>
        <taxon>Flustrina</taxon>
        <taxon>Buguloidea</taxon>
        <taxon>Bugulidae</taxon>
        <taxon>Bugula</taxon>
    </lineage>
</organism>
<dbReference type="PANTHER" id="PTHR19278">
    <property type="entry name" value="OROTATE PHOSPHORIBOSYLTRANSFERASE"/>
    <property type="match status" value="1"/>
</dbReference>
<accession>A0A7J7KDZ8</accession>
<sequence length="87" mass="9927">MSGDSESKRSMDHLQKPNELIQDLHSINAVKFGSFKLKSGIMSPFYFDLRAMISYPNTLVCITMTYLFICPNYFIGYASTVTINPNY</sequence>
<comment type="pathway">
    <text evidence="1">Pyrimidine metabolism; UMP biosynthesis via de novo pathway.</text>
</comment>
<comment type="caution">
    <text evidence="3">The sequence shown here is derived from an EMBL/GenBank/DDBJ whole genome shotgun (WGS) entry which is preliminary data.</text>
</comment>
<proteinExistence type="predicted"/>
<dbReference type="EMBL" id="VXIV02000782">
    <property type="protein sequence ID" value="KAF6036081.1"/>
    <property type="molecule type" value="Genomic_DNA"/>
</dbReference>
<evidence type="ECO:0000313" key="4">
    <source>
        <dbReference type="Proteomes" id="UP000593567"/>
    </source>
</evidence>
<dbReference type="Proteomes" id="UP000593567">
    <property type="component" value="Unassembled WGS sequence"/>
</dbReference>
<protein>
    <submittedName>
        <fullName evidence="3">PYR5</fullName>
    </submittedName>
</protein>